<dbReference type="GO" id="GO:0032131">
    <property type="term" value="F:alkylated DNA binding"/>
    <property type="evidence" value="ECO:0007669"/>
    <property type="project" value="TreeGrafter"/>
</dbReference>
<feature type="domain" description="HhH-GPD" evidence="5">
    <location>
        <begin position="61"/>
        <end position="210"/>
    </location>
</feature>
<dbReference type="EMBL" id="SJOI01000001">
    <property type="protein sequence ID" value="TCL07395.1"/>
    <property type="molecule type" value="Genomic_DNA"/>
</dbReference>
<evidence type="ECO:0000313" key="6">
    <source>
        <dbReference type="EMBL" id="TCL07395.1"/>
    </source>
</evidence>
<proteinExistence type="predicted"/>
<evidence type="ECO:0000256" key="4">
    <source>
        <dbReference type="ARBA" id="ARBA00023204"/>
    </source>
</evidence>
<sequence length="223" mass="25079">MLWGLKQRVRFMAIFEYGAKELNWLAKRDKRMAQAIERFGIISRPMMPDLFAALVRNIVDQQISTKAAVTVNGRLRTLAGAITPAAMEQLTAQQIQSCGMSMRKALYIKGAATAVMSGELDLAAIGGYTDGEVIAALSRLPGIGIWTAEMLMMSSMGRPDILSWGDLAIRRGMMNLYRHRELPRERFERYRRRYSPYGSTASLYLWAYSAPEYSLQPIVKSGK</sequence>
<dbReference type="Gene3D" id="1.10.1670.40">
    <property type="match status" value="1"/>
</dbReference>
<evidence type="ECO:0000256" key="3">
    <source>
        <dbReference type="ARBA" id="ARBA00022763"/>
    </source>
</evidence>
<dbReference type="Proteomes" id="UP000294555">
    <property type="component" value="Unassembled WGS sequence"/>
</dbReference>
<dbReference type="GO" id="GO:0008725">
    <property type="term" value="F:DNA-3-methyladenine glycosylase activity"/>
    <property type="evidence" value="ECO:0007669"/>
    <property type="project" value="TreeGrafter"/>
</dbReference>
<dbReference type="Gene3D" id="1.10.340.30">
    <property type="entry name" value="Hypothetical protein, domain 2"/>
    <property type="match status" value="1"/>
</dbReference>
<dbReference type="InterPro" id="IPR051912">
    <property type="entry name" value="Alkylbase_DNA_Glycosylase/TA"/>
</dbReference>
<gene>
    <name evidence="6" type="ORF">EZJ58_5719</name>
</gene>
<dbReference type="CDD" id="cd00056">
    <property type="entry name" value="ENDO3c"/>
    <property type="match status" value="1"/>
</dbReference>
<evidence type="ECO:0000259" key="5">
    <source>
        <dbReference type="SMART" id="SM00478"/>
    </source>
</evidence>
<evidence type="ECO:0000256" key="1">
    <source>
        <dbReference type="ARBA" id="ARBA00000086"/>
    </source>
</evidence>
<dbReference type="InterPro" id="IPR003265">
    <property type="entry name" value="HhH-GPD_domain"/>
</dbReference>
<dbReference type="EC" id="3.2.2.21" evidence="2"/>
<protein>
    <recommendedName>
        <fullName evidence="2">DNA-3-methyladenine glycosylase II</fullName>
        <ecNumber evidence="2">3.2.2.21</ecNumber>
    </recommendedName>
</protein>
<evidence type="ECO:0000313" key="7">
    <source>
        <dbReference type="Proteomes" id="UP000294555"/>
    </source>
</evidence>
<accession>A0A4R1NI13</accession>
<dbReference type="GO" id="GO:0006307">
    <property type="term" value="P:DNA alkylation repair"/>
    <property type="evidence" value="ECO:0007669"/>
    <property type="project" value="TreeGrafter"/>
</dbReference>
<dbReference type="Pfam" id="PF00730">
    <property type="entry name" value="HhH-GPD"/>
    <property type="match status" value="1"/>
</dbReference>
<dbReference type="InterPro" id="IPR011257">
    <property type="entry name" value="DNA_glycosylase"/>
</dbReference>
<comment type="catalytic activity">
    <reaction evidence="1">
        <text>Hydrolysis of alkylated DNA, releasing 3-methyladenine, 3-methylguanine, 7-methylguanine and 7-methyladenine.</text>
        <dbReference type="EC" id="3.2.2.21"/>
    </reaction>
</comment>
<dbReference type="GO" id="GO:0043916">
    <property type="term" value="F:DNA-7-methylguanine glycosylase activity"/>
    <property type="evidence" value="ECO:0007669"/>
    <property type="project" value="TreeGrafter"/>
</dbReference>
<dbReference type="AlphaFoldDB" id="A0A4R1NI13"/>
<dbReference type="GO" id="GO:0032993">
    <property type="term" value="C:protein-DNA complex"/>
    <property type="evidence" value="ECO:0007669"/>
    <property type="project" value="TreeGrafter"/>
</dbReference>
<keyword evidence="7" id="KW-1185">Reference proteome</keyword>
<keyword evidence="4" id="KW-0234">DNA repair</keyword>
<dbReference type="GO" id="GO:0006285">
    <property type="term" value="P:base-excision repair, AP site formation"/>
    <property type="evidence" value="ECO:0007669"/>
    <property type="project" value="TreeGrafter"/>
</dbReference>
<dbReference type="SMART" id="SM00478">
    <property type="entry name" value="ENDO3c"/>
    <property type="match status" value="1"/>
</dbReference>
<reference evidence="6 7" key="1">
    <citation type="submission" date="2019-02" db="EMBL/GenBank/DDBJ databases">
        <title>Investigation of anaerobic lignin degradation for improved lignocellulosic biofuels.</title>
        <authorList>
            <person name="Deangelis K."/>
        </authorList>
    </citation>
    <scope>NUCLEOTIDE SEQUENCE [LARGE SCALE GENOMIC DNA]</scope>
    <source>
        <strain evidence="6 7">159R</strain>
    </source>
</reference>
<comment type="caution">
    <text evidence="6">The sequence shown here is derived from an EMBL/GenBank/DDBJ whole genome shotgun (WGS) entry which is preliminary data.</text>
</comment>
<dbReference type="GO" id="GO:0005737">
    <property type="term" value="C:cytoplasm"/>
    <property type="evidence" value="ECO:0007669"/>
    <property type="project" value="TreeGrafter"/>
</dbReference>
<dbReference type="PANTHER" id="PTHR43003:SF5">
    <property type="entry name" value="DNA-3-METHYLADENINE GLYCOSYLASE"/>
    <property type="match status" value="1"/>
</dbReference>
<dbReference type="PANTHER" id="PTHR43003">
    <property type="entry name" value="DNA-3-METHYLADENINE GLYCOSYLASE"/>
    <property type="match status" value="1"/>
</dbReference>
<evidence type="ECO:0000256" key="2">
    <source>
        <dbReference type="ARBA" id="ARBA00012000"/>
    </source>
</evidence>
<keyword evidence="3" id="KW-0227">DNA damage</keyword>
<name>A0A4R1NI13_9GAMM</name>
<organism evidence="6 7">
    <name type="scientific">Sodalis ligni</name>
    <dbReference type="NCBI Taxonomy" id="2697027"/>
    <lineage>
        <taxon>Bacteria</taxon>
        <taxon>Pseudomonadati</taxon>
        <taxon>Pseudomonadota</taxon>
        <taxon>Gammaproteobacteria</taxon>
        <taxon>Enterobacterales</taxon>
        <taxon>Bruguierivoracaceae</taxon>
        <taxon>Sodalis</taxon>
    </lineage>
</organism>
<dbReference type="SUPFAM" id="SSF48150">
    <property type="entry name" value="DNA-glycosylase"/>
    <property type="match status" value="1"/>
</dbReference>